<protein>
    <recommendedName>
        <fullName evidence="3">4Fe-4S ferredoxin-type domain-containing protein</fullName>
    </recommendedName>
</protein>
<name>A0A1Y2HJ55_9FUNG</name>
<dbReference type="EMBL" id="MCFL01000027">
    <property type="protein sequence ID" value="ORZ34627.1"/>
    <property type="molecule type" value="Genomic_DNA"/>
</dbReference>
<evidence type="ECO:0000256" key="2">
    <source>
        <dbReference type="SAM" id="SignalP"/>
    </source>
</evidence>
<dbReference type="EMBL" id="MCFL01000018">
    <property type="protein sequence ID" value="ORZ36089.1"/>
    <property type="molecule type" value="Genomic_DNA"/>
</dbReference>
<evidence type="ECO:0000313" key="6">
    <source>
        <dbReference type="Proteomes" id="UP000193411"/>
    </source>
</evidence>
<reference evidence="4 6" key="1">
    <citation type="submission" date="2016-07" db="EMBL/GenBank/DDBJ databases">
        <title>Pervasive Adenine N6-methylation of Active Genes in Fungi.</title>
        <authorList>
            <consortium name="DOE Joint Genome Institute"/>
            <person name="Mondo S.J."/>
            <person name="Dannebaum R.O."/>
            <person name="Kuo R.C."/>
            <person name="Labutti K."/>
            <person name="Haridas S."/>
            <person name="Kuo A."/>
            <person name="Salamov A."/>
            <person name="Ahrendt S.R."/>
            <person name="Lipzen A."/>
            <person name="Sullivan W."/>
            <person name="Andreopoulos W.B."/>
            <person name="Clum A."/>
            <person name="Lindquist E."/>
            <person name="Daum C."/>
            <person name="Ramamoorthy G.K."/>
            <person name="Gryganskyi A."/>
            <person name="Culley D."/>
            <person name="Magnuson J.K."/>
            <person name="James T.Y."/>
            <person name="O'Malley M.A."/>
            <person name="Stajich J.E."/>
            <person name="Spatafora J.W."/>
            <person name="Visel A."/>
            <person name="Grigoriev I.V."/>
        </authorList>
    </citation>
    <scope>NUCLEOTIDE SEQUENCE [LARGE SCALE GENOMIC DNA]</scope>
    <source>
        <strain evidence="4 6">PL171</strain>
    </source>
</reference>
<feature type="region of interest" description="Disordered" evidence="1">
    <location>
        <begin position="67"/>
        <end position="88"/>
    </location>
</feature>
<feature type="chain" id="PRO_5011907749" description="4Fe-4S ferredoxin-type domain-containing protein" evidence="2">
    <location>
        <begin position="18"/>
        <end position="88"/>
    </location>
</feature>
<gene>
    <name evidence="4" type="ORF">BCR44DRAFT_1148970</name>
    <name evidence="5" type="ORF">BCR44DRAFT_335999</name>
</gene>
<keyword evidence="6" id="KW-1185">Reference proteome</keyword>
<feature type="compositionally biased region" description="Basic and acidic residues" evidence="1">
    <location>
        <begin position="78"/>
        <end position="88"/>
    </location>
</feature>
<sequence length="88" mass="9492">MSGLESALCTCPALLLAIASLRMKCKIYMQFTNVYHARACTGMCGLCVNMCAVGSISSSDLQLRTVPCKPHQKGQPGRSRDRRGCAHS</sequence>
<evidence type="ECO:0000313" key="5">
    <source>
        <dbReference type="EMBL" id="ORZ36089.1"/>
    </source>
</evidence>
<proteinExistence type="predicted"/>
<dbReference type="Proteomes" id="UP000193411">
    <property type="component" value="Unassembled WGS sequence"/>
</dbReference>
<evidence type="ECO:0000259" key="3">
    <source>
        <dbReference type="PROSITE" id="PS51379"/>
    </source>
</evidence>
<dbReference type="AlphaFoldDB" id="A0A1Y2HJ55"/>
<organism evidence="4 6">
    <name type="scientific">Catenaria anguillulae PL171</name>
    <dbReference type="NCBI Taxonomy" id="765915"/>
    <lineage>
        <taxon>Eukaryota</taxon>
        <taxon>Fungi</taxon>
        <taxon>Fungi incertae sedis</taxon>
        <taxon>Blastocladiomycota</taxon>
        <taxon>Blastocladiomycetes</taxon>
        <taxon>Blastocladiales</taxon>
        <taxon>Catenariaceae</taxon>
        <taxon>Catenaria</taxon>
    </lineage>
</organism>
<feature type="signal peptide" evidence="2">
    <location>
        <begin position="1"/>
        <end position="17"/>
    </location>
</feature>
<accession>A0A1Y2HJ55</accession>
<dbReference type="PROSITE" id="PS51379">
    <property type="entry name" value="4FE4S_FER_2"/>
    <property type="match status" value="1"/>
</dbReference>
<evidence type="ECO:0000313" key="4">
    <source>
        <dbReference type="EMBL" id="ORZ34627.1"/>
    </source>
</evidence>
<feature type="domain" description="4Fe-4S ferredoxin-type" evidence="3">
    <location>
        <begin position="31"/>
        <end position="61"/>
    </location>
</feature>
<evidence type="ECO:0000256" key="1">
    <source>
        <dbReference type="SAM" id="MobiDB-lite"/>
    </source>
</evidence>
<keyword evidence="2" id="KW-0732">Signal</keyword>
<comment type="caution">
    <text evidence="4">The sequence shown here is derived from an EMBL/GenBank/DDBJ whole genome shotgun (WGS) entry which is preliminary data.</text>
</comment>
<dbReference type="InterPro" id="IPR017896">
    <property type="entry name" value="4Fe4S_Fe-S-bd"/>
</dbReference>